<accession>A0A6H0XNZ7</accession>
<dbReference type="GO" id="GO:0005634">
    <property type="term" value="C:nucleus"/>
    <property type="evidence" value="ECO:0007669"/>
    <property type="project" value="UniProtKB-SubCell"/>
</dbReference>
<dbReference type="OrthoDB" id="410267at2759"/>
<organism evidence="3 4">
    <name type="scientific">Peltaster fructicola</name>
    <dbReference type="NCBI Taxonomy" id="286661"/>
    <lineage>
        <taxon>Eukaryota</taxon>
        <taxon>Fungi</taxon>
        <taxon>Dikarya</taxon>
        <taxon>Ascomycota</taxon>
        <taxon>Pezizomycotina</taxon>
        <taxon>Dothideomycetes</taxon>
        <taxon>Dothideomycetes incertae sedis</taxon>
        <taxon>Peltaster</taxon>
    </lineage>
</organism>
<evidence type="ECO:0000313" key="4">
    <source>
        <dbReference type="Proteomes" id="UP000503462"/>
    </source>
</evidence>
<reference evidence="3 4" key="1">
    <citation type="journal article" date="2016" name="Sci. Rep.">
        <title>Peltaster fructicola genome reveals evolution from an invasive phytopathogen to an ectophytic parasite.</title>
        <authorList>
            <person name="Xu C."/>
            <person name="Chen H."/>
            <person name="Gleason M.L."/>
            <person name="Xu J.R."/>
            <person name="Liu H."/>
            <person name="Zhang R."/>
            <person name="Sun G."/>
        </authorList>
    </citation>
    <scope>NUCLEOTIDE SEQUENCE [LARGE SCALE GENOMIC DNA]</scope>
    <source>
        <strain evidence="3 4">LNHT1506</strain>
    </source>
</reference>
<gene>
    <name evidence="3" type="ORF">AMS68_001923</name>
</gene>
<evidence type="ECO:0000256" key="2">
    <source>
        <dbReference type="ARBA" id="ARBA00023242"/>
    </source>
</evidence>
<proteinExistence type="predicted"/>
<evidence type="ECO:0000256" key="1">
    <source>
        <dbReference type="ARBA" id="ARBA00004123"/>
    </source>
</evidence>
<dbReference type="CDD" id="cd12148">
    <property type="entry name" value="fungal_TF_MHR"/>
    <property type="match status" value="1"/>
</dbReference>
<dbReference type="PANTHER" id="PTHR31001:SF90">
    <property type="entry name" value="CENTROMERE DNA-BINDING PROTEIN COMPLEX CBF3 SUBUNIT B"/>
    <property type="match status" value="1"/>
</dbReference>
<protein>
    <recommendedName>
        <fullName evidence="5">Transcription factor domain-containing protein</fullName>
    </recommendedName>
</protein>
<evidence type="ECO:0008006" key="5">
    <source>
        <dbReference type="Google" id="ProtNLM"/>
    </source>
</evidence>
<dbReference type="InterPro" id="IPR050613">
    <property type="entry name" value="Sec_Metabolite_Reg"/>
</dbReference>
<keyword evidence="4" id="KW-1185">Reference proteome</keyword>
<dbReference type="EMBL" id="CP051139">
    <property type="protein sequence ID" value="QIW96405.1"/>
    <property type="molecule type" value="Genomic_DNA"/>
</dbReference>
<comment type="subcellular location">
    <subcellularLocation>
        <location evidence="1">Nucleus</location>
    </subcellularLocation>
</comment>
<keyword evidence="2" id="KW-0539">Nucleus</keyword>
<dbReference type="PANTHER" id="PTHR31001">
    <property type="entry name" value="UNCHARACTERIZED TRANSCRIPTIONAL REGULATORY PROTEIN"/>
    <property type="match status" value="1"/>
</dbReference>
<name>A0A6H0XNZ7_9PEZI</name>
<dbReference type="AlphaFoldDB" id="A0A6H0XNZ7"/>
<sequence length="458" mass="50542">MFYASAEMRQAAALPTSPAPATRAISPLPKITTTLAASLQSILPSRDVIASLIDYHKHALLWSHTSIVALTVQRELAAATLKTGELDVSRLHLADVGILLAVLAGSIAHPPAEGFDDQIQQVAGSGRTWYNAAVTCMQLSEPDIRHVRTIQVLSVSSEANDSRDNQLQLLYNVCQPAENAGFTWSLYGDFVNRLVQGPHPRPLKRLVGRSLKHRLWSQLCVQDWLATHALECLQDDLANQAGSALYASCNTTDILESSSLSTPCITPSFLNEVLKVIARSANAVIQDAPYTSVIELDMRLRNLSKHAAYEAHASNRVVLSHMVLLIHRRYFLQGAKDEQYEFSRWASVKACKQLISSMEEGIGSAAFSAWQFMSPLATAAITLCRHLQTVHLHDAESHMLIEYLDRAIAILRSTHYAEIATYADYDQTAVTTEVQQLDTTAQSWSSILQDEVLKLDVM</sequence>
<evidence type="ECO:0000313" key="3">
    <source>
        <dbReference type="EMBL" id="QIW96405.1"/>
    </source>
</evidence>
<dbReference type="Proteomes" id="UP000503462">
    <property type="component" value="Chromosome 1"/>
</dbReference>